<evidence type="ECO:0000256" key="1">
    <source>
        <dbReference type="ARBA" id="ARBA00004571"/>
    </source>
</evidence>
<feature type="signal peptide" evidence="8">
    <location>
        <begin position="1"/>
        <end position="23"/>
    </location>
</feature>
<evidence type="ECO:0000256" key="7">
    <source>
        <dbReference type="PROSITE-ProRule" id="PRU01360"/>
    </source>
</evidence>
<keyword evidence="5 7" id="KW-0472">Membrane</keyword>
<dbReference type="Proteomes" id="UP000185003">
    <property type="component" value="Unassembled WGS sequence"/>
</dbReference>
<dbReference type="Pfam" id="PF13715">
    <property type="entry name" value="CarbopepD_reg_2"/>
    <property type="match status" value="1"/>
</dbReference>
<dbReference type="PROSITE" id="PS52016">
    <property type="entry name" value="TONB_DEPENDENT_REC_3"/>
    <property type="match status" value="1"/>
</dbReference>
<comment type="subcellular location">
    <subcellularLocation>
        <location evidence="1 7">Cell outer membrane</location>
        <topology evidence="1 7">Multi-pass membrane protein</topology>
    </subcellularLocation>
</comment>
<name>A0A1N6H3G5_9BACT</name>
<dbReference type="NCBIfam" id="TIGR04056">
    <property type="entry name" value="OMP_RagA_SusC"/>
    <property type="match status" value="1"/>
</dbReference>
<protein>
    <submittedName>
        <fullName evidence="10">TonB-linked outer membrane protein, SusC/RagA family</fullName>
    </submittedName>
</protein>
<dbReference type="InterPro" id="IPR008969">
    <property type="entry name" value="CarboxyPept-like_regulatory"/>
</dbReference>
<sequence length="1034" mass="114601">MKNRLAAFIFSLLVMTGYSQALAGAREALPATATPVADIAVKGTVSDRSGKVPGVTVLIEGSNKHTITDENGNYVITVPANGVLVFSIVGYKTQRIPVNSRERVDITMIEEVRGLDEVVIKGYTSQTRANLTSAISTVSGEELKQTATSNITNALAGRVTGVLATTQSGRPGIGAWIQIRGRSSVNEPGPLILVDGVVREDFGNIDANDVASISILKDASATAVYGARAVGGVILITTKRGQIGKPSITYSASTGIERPTKYPDMMNAYEYGVTRNQAQLNGGFDPTNPSQASKFFTAEQLESFRTMSTDWFKETFKGNSTLSQHNISVNGGTEAVSYFASVGYTNQKGMWDQYNYQRFNLRSNVDARISNTLKVGLSIDANRANTNAAGLDAYPIFMHAIQAAPIYRPYNASGQFNYINGQPNPVAETSETGYDRNRIETFGATLNAEQKLDVLTTGLSLKGTVSVIRNSGLHKVFNTPYMVYKDNGEASLINVNNLNKTQLDQNVSEANQLTLNASLNYVRQFGKHNVSAIALYEQLENKGFMMGGLKRDFVSSIKDELNASGPLEQSLSGTSTIGDARRSFVGILNYGYDNRYLLEASARRDGSYRFAKSQRWGLFPAVSAGWRISEESFFKETKAFDFIDNLKIRASVGETGNDKISSFQFMDSYNYMQGKYPNIWPDFFPPVIENESQINLVSGVFPNYNLTWEKLVSKNIGLDATLFNNHLGIEADYFFRTTRDMLRPRILSTPATFGRRLPDENYAEMKSKGVEVTLSYRGNINSFGYNFRFNFSYATNKLTKLDVPEGIADYQNSLGRPLNAMVGYVDMGLFQNQKEVDDWVKQFGSKPSVGDIRYADISGDGEVTEADQMQISDNSGAPLMVFGFSSELRWKNFDANIFLQGAGKRTIMLGEEAMVFFRAEINNSFAYLKDYWTPENPDAKYPRPTIDYSNNNSRSSTFWMRDAAYLRLKSLNIGYSLSTLSWMRKRGMKLRVYAAGTNLLTWSPFKEFDPELGDGTGRSYPQQRNLSLGLKFSF</sequence>
<evidence type="ECO:0000256" key="8">
    <source>
        <dbReference type="SAM" id="SignalP"/>
    </source>
</evidence>
<evidence type="ECO:0000259" key="9">
    <source>
        <dbReference type="Pfam" id="PF07715"/>
    </source>
</evidence>
<comment type="similarity">
    <text evidence="7">Belongs to the TonB-dependent receptor family.</text>
</comment>
<evidence type="ECO:0000256" key="3">
    <source>
        <dbReference type="ARBA" id="ARBA00022452"/>
    </source>
</evidence>
<dbReference type="InterPro" id="IPR012910">
    <property type="entry name" value="Plug_dom"/>
</dbReference>
<dbReference type="InterPro" id="IPR039426">
    <property type="entry name" value="TonB-dep_rcpt-like"/>
</dbReference>
<dbReference type="InterPro" id="IPR023996">
    <property type="entry name" value="TonB-dep_OMP_SusC/RagA"/>
</dbReference>
<dbReference type="Gene3D" id="2.170.130.10">
    <property type="entry name" value="TonB-dependent receptor, plug domain"/>
    <property type="match status" value="1"/>
</dbReference>
<keyword evidence="4 7" id="KW-0812">Transmembrane</keyword>
<dbReference type="Gene3D" id="2.40.170.20">
    <property type="entry name" value="TonB-dependent receptor, beta-barrel domain"/>
    <property type="match status" value="1"/>
</dbReference>
<dbReference type="STRING" id="536979.SAMN04488055_3148"/>
<organism evidence="10 11">
    <name type="scientific">Chitinophaga niabensis</name>
    <dbReference type="NCBI Taxonomy" id="536979"/>
    <lineage>
        <taxon>Bacteria</taxon>
        <taxon>Pseudomonadati</taxon>
        <taxon>Bacteroidota</taxon>
        <taxon>Chitinophagia</taxon>
        <taxon>Chitinophagales</taxon>
        <taxon>Chitinophagaceae</taxon>
        <taxon>Chitinophaga</taxon>
    </lineage>
</organism>
<dbReference type="InterPro" id="IPR036942">
    <property type="entry name" value="Beta-barrel_TonB_sf"/>
</dbReference>
<keyword evidence="2 7" id="KW-0813">Transport</keyword>
<proteinExistence type="inferred from homology"/>
<feature type="chain" id="PRO_5012523268" evidence="8">
    <location>
        <begin position="24"/>
        <end position="1034"/>
    </location>
</feature>
<dbReference type="RefSeq" id="WP_074240135.1">
    <property type="nucleotide sequence ID" value="NZ_FSRA01000001.1"/>
</dbReference>
<dbReference type="Pfam" id="PF07715">
    <property type="entry name" value="Plug"/>
    <property type="match status" value="1"/>
</dbReference>
<feature type="domain" description="TonB-dependent receptor plug" evidence="9">
    <location>
        <begin position="130"/>
        <end position="233"/>
    </location>
</feature>
<evidence type="ECO:0000256" key="5">
    <source>
        <dbReference type="ARBA" id="ARBA00023136"/>
    </source>
</evidence>
<dbReference type="SUPFAM" id="SSF49464">
    <property type="entry name" value="Carboxypeptidase regulatory domain-like"/>
    <property type="match status" value="1"/>
</dbReference>
<gene>
    <name evidence="10" type="ORF">SAMN04488055_3148</name>
</gene>
<dbReference type="Gene3D" id="2.60.40.1120">
    <property type="entry name" value="Carboxypeptidase-like, regulatory domain"/>
    <property type="match status" value="1"/>
</dbReference>
<keyword evidence="3 7" id="KW-1134">Transmembrane beta strand</keyword>
<dbReference type="NCBIfam" id="TIGR04057">
    <property type="entry name" value="SusC_RagA_signa"/>
    <property type="match status" value="1"/>
</dbReference>
<dbReference type="InterPro" id="IPR037066">
    <property type="entry name" value="Plug_dom_sf"/>
</dbReference>
<dbReference type="EMBL" id="FSRA01000001">
    <property type="protein sequence ID" value="SIO14245.1"/>
    <property type="molecule type" value="Genomic_DNA"/>
</dbReference>
<reference evidence="10 11" key="1">
    <citation type="submission" date="2016-11" db="EMBL/GenBank/DDBJ databases">
        <authorList>
            <person name="Jaros S."/>
            <person name="Januszkiewicz K."/>
            <person name="Wedrychowicz H."/>
        </authorList>
    </citation>
    <scope>NUCLEOTIDE SEQUENCE [LARGE SCALE GENOMIC DNA]</scope>
    <source>
        <strain evidence="10 11">DSM 24787</strain>
    </source>
</reference>
<keyword evidence="11" id="KW-1185">Reference proteome</keyword>
<evidence type="ECO:0000256" key="2">
    <source>
        <dbReference type="ARBA" id="ARBA00022448"/>
    </source>
</evidence>
<dbReference type="GO" id="GO:0009279">
    <property type="term" value="C:cell outer membrane"/>
    <property type="evidence" value="ECO:0007669"/>
    <property type="project" value="UniProtKB-SubCell"/>
</dbReference>
<evidence type="ECO:0000256" key="4">
    <source>
        <dbReference type="ARBA" id="ARBA00022692"/>
    </source>
</evidence>
<keyword evidence="8" id="KW-0732">Signal</keyword>
<accession>A0A1N6H3G5</accession>
<dbReference type="AlphaFoldDB" id="A0A1N6H3G5"/>
<keyword evidence="6 7" id="KW-0998">Cell outer membrane</keyword>
<evidence type="ECO:0000313" key="11">
    <source>
        <dbReference type="Proteomes" id="UP000185003"/>
    </source>
</evidence>
<dbReference type="SUPFAM" id="SSF56935">
    <property type="entry name" value="Porins"/>
    <property type="match status" value="1"/>
</dbReference>
<dbReference type="InterPro" id="IPR023997">
    <property type="entry name" value="TonB-dep_OMP_SusC/RagA_CS"/>
</dbReference>
<evidence type="ECO:0000256" key="6">
    <source>
        <dbReference type="ARBA" id="ARBA00023237"/>
    </source>
</evidence>
<dbReference type="OrthoDB" id="9768177at2"/>
<evidence type="ECO:0000313" key="10">
    <source>
        <dbReference type="EMBL" id="SIO14245.1"/>
    </source>
</evidence>